<dbReference type="Proteomes" id="UP000079169">
    <property type="component" value="Unplaced"/>
</dbReference>
<keyword evidence="1" id="KW-0472">Membrane</keyword>
<keyword evidence="1" id="KW-1133">Transmembrane helix</keyword>
<dbReference type="RefSeq" id="XP_026684785.1">
    <property type="nucleotide sequence ID" value="XM_026828984.1"/>
</dbReference>
<proteinExistence type="predicted"/>
<evidence type="ECO:0000313" key="2">
    <source>
        <dbReference type="Proteomes" id="UP000079169"/>
    </source>
</evidence>
<dbReference type="GeneID" id="113470496"/>
<dbReference type="PaxDb" id="121845-A0A3Q0JDJ0"/>
<reference evidence="3" key="1">
    <citation type="submission" date="2025-08" db="UniProtKB">
        <authorList>
            <consortium name="RefSeq"/>
        </authorList>
    </citation>
    <scope>IDENTIFICATION</scope>
</reference>
<evidence type="ECO:0000313" key="3">
    <source>
        <dbReference type="RefSeq" id="XP_026684785.1"/>
    </source>
</evidence>
<sequence length="101" mass="11455">MIVKPIRVPIVIDIKNTREEPMKRYVVPPPMVNLTLSQRFFALSKDVARLAFSKVRAKSLDHIRKIEPPRLDARRVKKIAIISTPLVTTLVGYLYGKCGGN</sequence>
<keyword evidence="1" id="KW-0812">Transmembrane</keyword>
<feature type="transmembrane region" description="Helical" evidence="1">
    <location>
        <begin position="79"/>
        <end position="96"/>
    </location>
</feature>
<gene>
    <name evidence="3" type="primary">LOC113470496</name>
</gene>
<name>A0A3Q0JDJ0_DIACI</name>
<evidence type="ECO:0000256" key="1">
    <source>
        <dbReference type="SAM" id="Phobius"/>
    </source>
</evidence>
<accession>A0A3Q0JDJ0</accession>
<dbReference type="KEGG" id="dci:113470496"/>
<organism evidence="2 3">
    <name type="scientific">Diaphorina citri</name>
    <name type="common">Asian citrus psyllid</name>
    <dbReference type="NCBI Taxonomy" id="121845"/>
    <lineage>
        <taxon>Eukaryota</taxon>
        <taxon>Metazoa</taxon>
        <taxon>Ecdysozoa</taxon>
        <taxon>Arthropoda</taxon>
        <taxon>Hexapoda</taxon>
        <taxon>Insecta</taxon>
        <taxon>Pterygota</taxon>
        <taxon>Neoptera</taxon>
        <taxon>Paraneoptera</taxon>
        <taxon>Hemiptera</taxon>
        <taxon>Sternorrhyncha</taxon>
        <taxon>Psylloidea</taxon>
        <taxon>Psyllidae</taxon>
        <taxon>Diaphorininae</taxon>
        <taxon>Diaphorina</taxon>
    </lineage>
</organism>
<protein>
    <submittedName>
        <fullName evidence="3">Uncharacterized protein LOC113470496</fullName>
    </submittedName>
</protein>
<dbReference type="AlphaFoldDB" id="A0A3Q0JDJ0"/>
<keyword evidence="2" id="KW-1185">Reference proteome</keyword>